<proteinExistence type="inferred from homology"/>
<accession>A0AA36BCU5</accession>
<dbReference type="SUPFAM" id="SSF51735">
    <property type="entry name" value="NAD(P)-binding Rossmann-fold domains"/>
    <property type="match status" value="2"/>
</dbReference>
<protein>
    <recommendedName>
        <fullName evidence="5">Trans-1,2-dihydrobenzene-1,2-diol dehydrogenase</fullName>
        <ecNumber evidence="4">1.1.1.179</ecNumber>
        <ecNumber evidence="3">1.3.1.20</ecNumber>
    </recommendedName>
    <alternativeName>
        <fullName evidence="8">D-xylose 1-dehydrogenase</fullName>
    </alternativeName>
    <alternativeName>
        <fullName evidence="7">D-xylose-NADP dehydrogenase</fullName>
    </alternativeName>
    <alternativeName>
        <fullName evidence="6">Dimeric dihydrodiol dehydrogenase</fullName>
    </alternativeName>
</protein>
<evidence type="ECO:0000259" key="11">
    <source>
        <dbReference type="Pfam" id="PF01408"/>
    </source>
</evidence>
<evidence type="ECO:0000256" key="10">
    <source>
        <dbReference type="ARBA" id="ARBA00049233"/>
    </source>
</evidence>
<dbReference type="InterPro" id="IPR055170">
    <property type="entry name" value="GFO_IDH_MocA-like_dom"/>
</dbReference>
<dbReference type="GO" id="GO:0000166">
    <property type="term" value="F:nucleotide binding"/>
    <property type="evidence" value="ECO:0007669"/>
    <property type="project" value="InterPro"/>
</dbReference>
<evidence type="ECO:0000313" key="14">
    <source>
        <dbReference type="Proteomes" id="UP001162480"/>
    </source>
</evidence>
<dbReference type="PANTHER" id="PTHR22604:SF105">
    <property type="entry name" value="TRANS-1,2-DIHYDROBENZENE-1,2-DIOL DEHYDROGENASE"/>
    <property type="match status" value="1"/>
</dbReference>
<dbReference type="Gene3D" id="3.40.50.720">
    <property type="entry name" value="NAD(P)-binding Rossmann-like Domain"/>
    <property type="match status" value="1"/>
</dbReference>
<comment type="catalytic activity">
    <reaction evidence="9">
        <text>(1R,2R)-1,2-dihydrobenzene-1,2-diol + NADP(+) = catechol + NADPH + H(+)</text>
        <dbReference type="Rhea" id="RHEA:16729"/>
        <dbReference type="ChEBI" id="CHEBI:10702"/>
        <dbReference type="ChEBI" id="CHEBI:15378"/>
        <dbReference type="ChEBI" id="CHEBI:18135"/>
        <dbReference type="ChEBI" id="CHEBI:57783"/>
        <dbReference type="ChEBI" id="CHEBI:58349"/>
        <dbReference type="EC" id="1.3.1.20"/>
    </reaction>
</comment>
<evidence type="ECO:0000256" key="4">
    <source>
        <dbReference type="ARBA" id="ARBA00038984"/>
    </source>
</evidence>
<evidence type="ECO:0000256" key="2">
    <source>
        <dbReference type="ARBA" id="ARBA00023002"/>
    </source>
</evidence>
<evidence type="ECO:0000256" key="9">
    <source>
        <dbReference type="ARBA" id="ARBA00047423"/>
    </source>
</evidence>
<dbReference type="AlphaFoldDB" id="A0AA36BCU5"/>
<feature type="domain" description="Gfo/Idh/MocA-like oxidoreductase N-terminal" evidence="11">
    <location>
        <begin position="528"/>
        <end position="630"/>
    </location>
</feature>
<feature type="domain" description="GFO/IDH/MocA-like oxidoreductase" evidence="12">
    <location>
        <begin position="351"/>
        <end position="465"/>
    </location>
</feature>
<evidence type="ECO:0000259" key="12">
    <source>
        <dbReference type="Pfam" id="PF22725"/>
    </source>
</evidence>
<keyword evidence="2" id="KW-0560">Oxidoreductase</keyword>
<feature type="domain" description="Gfo/Idh/MocA-like oxidoreductase N-terminal" evidence="11">
    <location>
        <begin position="249"/>
        <end position="340"/>
    </location>
</feature>
<dbReference type="Gene3D" id="1.10.3270.10">
    <property type="entry name" value="HMGR, N-terminal domain"/>
    <property type="match status" value="1"/>
</dbReference>
<reference evidence="13" key="1">
    <citation type="submission" date="2023-08" db="EMBL/GenBank/DDBJ databases">
        <authorList>
            <person name="Alioto T."/>
            <person name="Alioto T."/>
            <person name="Gomez Garrido J."/>
        </authorList>
    </citation>
    <scope>NUCLEOTIDE SEQUENCE</scope>
</reference>
<dbReference type="GO" id="GO:0047115">
    <property type="term" value="F:trans-1,2-dihydrobenzene-1,2-diol dehydrogenase activity"/>
    <property type="evidence" value="ECO:0007669"/>
    <property type="project" value="UniProtKB-EC"/>
</dbReference>
<dbReference type="InterPro" id="IPR050984">
    <property type="entry name" value="Gfo/Idh/MocA_domain"/>
</dbReference>
<sequence length="847" mass="96088">MKLKMSLRHLIKLKIDRPRSTIVMVRHYKRKSERATLPQDVIQQAIQQVRARVISLREASRTFGIPLKPLSRYCTKAAEANNNDHSLSGYKKPRQVLTDEFENQSEAYVLAATEIYYRLAPKDVRKLTFQLSKAHGCDIPPTWHETEMAGEDWFSGYLQRHKNLFIRSPQATSLARATSFNKTNVAMFFNQLAEVMLRYKFDPFNIYNMDETDITTVQRPDRIIARKGTKQVGKMISVERGPLVTLESCITAVVSKSLEKAKKLADEFKIPNVYTSYEEFAKDPNIDLVYLSTVNIFHHPLSILMLNNGKPVLCEKTCACNTKQTEEMTELAKSKKLFFMEALWSNFSPAYKALREIIDSGTIGQIRHMDAAFFFSSFSFDFVSQHSLGGGGLLCCSVYLIWLSRFIFREEPETITAVGTIADTGVDQSANIILTYKDGARASLSYNLDIEGRRDAYIYGTKGKIYIPGPFWSPTKIEVNGEEREFPLPKSDAKYYYPNSAGLAYEAEAVRQCLEKGQLECPAHTHSDTLSIIKVIDEITAVVSKSLEKAKKFAEKFKIPNVYDSYEEFAKDPNIDLVYVSAINFYHHPLSILMLNNGKPVLCEQTCANNTQQTEEMIELAKSKKLFFMEGMWTKFFPVYKAIREIIDSGTIGKIRHLDATMFYKIMLSNGAVPEASLHRSGLIDIGVYLIWLANFIFKQKPETITATGVVTDIGVDQSANLILTYKDGAKASLSYDRTVTKKSDAYIYGTQGKIYIHSPFWSTTKIEINGEEREFPLHKSDAEYNYPNSAGLAYEAEAVRQCFEKGELECPAHTHSDTLSLITIIDEARRQLKENHQKKLGGTESQ</sequence>
<evidence type="ECO:0000256" key="3">
    <source>
        <dbReference type="ARBA" id="ARBA00038853"/>
    </source>
</evidence>
<dbReference type="EC" id="1.1.1.179" evidence="4"/>
<dbReference type="GO" id="GO:0004420">
    <property type="term" value="F:hydroxymethylglutaryl-CoA reductase (NADPH) activity"/>
    <property type="evidence" value="ECO:0007669"/>
    <property type="project" value="InterPro"/>
</dbReference>
<organism evidence="13 14">
    <name type="scientific">Octopus vulgaris</name>
    <name type="common">Common octopus</name>
    <dbReference type="NCBI Taxonomy" id="6645"/>
    <lineage>
        <taxon>Eukaryota</taxon>
        <taxon>Metazoa</taxon>
        <taxon>Spiralia</taxon>
        <taxon>Lophotrochozoa</taxon>
        <taxon>Mollusca</taxon>
        <taxon>Cephalopoda</taxon>
        <taxon>Coleoidea</taxon>
        <taxon>Octopodiformes</taxon>
        <taxon>Octopoda</taxon>
        <taxon>Incirrata</taxon>
        <taxon>Octopodidae</taxon>
        <taxon>Octopus</taxon>
    </lineage>
</organism>
<evidence type="ECO:0000256" key="8">
    <source>
        <dbReference type="ARBA" id="ARBA00043025"/>
    </source>
</evidence>
<comment type="similarity">
    <text evidence="1">Belongs to the Gfo/Idh/MocA family.</text>
</comment>
<name>A0AA36BCU5_OCTVU</name>
<dbReference type="Proteomes" id="UP001162480">
    <property type="component" value="Chromosome 13"/>
</dbReference>
<dbReference type="InterPro" id="IPR036291">
    <property type="entry name" value="NAD(P)-bd_dom_sf"/>
</dbReference>
<gene>
    <name evidence="13" type="ORF">OCTVUL_1B016847</name>
</gene>
<evidence type="ECO:0000256" key="5">
    <source>
        <dbReference type="ARBA" id="ARBA00040603"/>
    </source>
</evidence>
<keyword evidence="14" id="KW-1185">Reference proteome</keyword>
<dbReference type="Pfam" id="PF22725">
    <property type="entry name" value="GFO_IDH_MocA_C3"/>
    <property type="match status" value="2"/>
</dbReference>
<evidence type="ECO:0000256" key="7">
    <source>
        <dbReference type="ARBA" id="ARBA00042988"/>
    </source>
</evidence>
<dbReference type="Gene3D" id="3.30.360.10">
    <property type="entry name" value="Dihydrodipicolinate Reductase, domain 2"/>
    <property type="match status" value="2"/>
</dbReference>
<evidence type="ECO:0000256" key="1">
    <source>
        <dbReference type="ARBA" id="ARBA00010928"/>
    </source>
</evidence>
<evidence type="ECO:0000313" key="13">
    <source>
        <dbReference type="EMBL" id="CAI9732045.1"/>
    </source>
</evidence>
<dbReference type="PANTHER" id="PTHR22604">
    <property type="entry name" value="OXIDOREDUCTASES"/>
    <property type="match status" value="1"/>
</dbReference>
<dbReference type="Pfam" id="PF01408">
    <property type="entry name" value="GFO_IDH_MocA"/>
    <property type="match status" value="2"/>
</dbReference>
<dbReference type="EMBL" id="OX597826">
    <property type="protein sequence ID" value="CAI9732045.1"/>
    <property type="molecule type" value="Genomic_DNA"/>
</dbReference>
<dbReference type="EC" id="1.3.1.20" evidence="3"/>
<dbReference type="SUPFAM" id="SSF55347">
    <property type="entry name" value="Glyceraldehyde-3-phosphate dehydrogenase-like, C-terminal domain"/>
    <property type="match status" value="2"/>
</dbReference>
<comment type="catalytic activity">
    <reaction evidence="10">
        <text>D-xylose + NADP(+) = D-xylono-1,5-lactone + NADPH + H(+)</text>
        <dbReference type="Rhea" id="RHEA:22000"/>
        <dbReference type="ChEBI" id="CHEBI:15378"/>
        <dbReference type="ChEBI" id="CHEBI:15867"/>
        <dbReference type="ChEBI" id="CHEBI:53455"/>
        <dbReference type="ChEBI" id="CHEBI:57783"/>
        <dbReference type="ChEBI" id="CHEBI:58349"/>
        <dbReference type="EC" id="1.1.1.179"/>
    </reaction>
</comment>
<evidence type="ECO:0000256" key="6">
    <source>
        <dbReference type="ARBA" id="ARBA00042926"/>
    </source>
</evidence>
<dbReference type="GO" id="GO:0047837">
    <property type="term" value="F:D-xylose 1-dehydrogenase (NADP+) activity"/>
    <property type="evidence" value="ECO:0007669"/>
    <property type="project" value="UniProtKB-EC"/>
</dbReference>
<dbReference type="InterPro" id="IPR023282">
    <property type="entry name" value="HMG_CoA_Rdtase_N"/>
</dbReference>
<dbReference type="InterPro" id="IPR000683">
    <property type="entry name" value="Gfo/Idh/MocA-like_OxRdtase_N"/>
</dbReference>
<feature type="domain" description="GFO/IDH/MocA-like oxidoreductase" evidence="12">
    <location>
        <begin position="640"/>
        <end position="755"/>
    </location>
</feature>